<organism evidence="2 3">
    <name type="scientific">Aphis craccivora</name>
    <name type="common">Cowpea aphid</name>
    <dbReference type="NCBI Taxonomy" id="307492"/>
    <lineage>
        <taxon>Eukaryota</taxon>
        <taxon>Metazoa</taxon>
        <taxon>Ecdysozoa</taxon>
        <taxon>Arthropoda</taxon>
        <taxon>Hexapoda</taxon>
        <taxon>Insecta</taxon>
        <taxon>Pterygota</taxon>
        <taxon>Neoptera</taxon>
        <taxon>Paraneoptera</taxon>
        <taxon>Hemiptera</taxon>
        <taxon>Sternorrhyncha</taxon>
        <taxon>Aphidomorpha</taxon>
        <taxon>Aphidoidea</taxon>
        <taxon>Aphididae</taxon>
        <taxon>Aphidini</taxon>
        <taxon>Aphis</taxon>
        <taxon>Aphis</taxon>
    </lineage>
</organism>
<comment type="caution">
    <text evidence="2">The sequence shown here is derived from an EMBL/GenBank/DDBJ whole genome shotgun (WGS) entry which is preliminary data.</text>
</comment>
<dbReference type="InterPro" id="IPR036846">
    <property type="entry name" value="GM2-AP_sf"/>
</dbReference>
<sequence length="170" mass="19373">MVGEYRMIITAVFRCAEESKDLPLKFNVYLSKKSSNITEVRGNLTFEIPFDDSLIFDVNFASWSLTGGWKPNSLIYATENACSKVKSILGNAWHSFTKTFNLPTTNWPLPKGIYTSSGYDTTLFNDNNFPKVYFYGKYKYVGKVKNKNNKVVGCRAAELSVVRPWETNMN</sequence>
<dbReference type="AlphaFoldDB" id="A0A6G0YCA0"/>
<dbReference type="Gene3D" id="2.70.220.10">
    <property type="entry name" value="Ganglioside GM2 activator"/>
    <property type="match status" value="1"/>
</dbReference>
<proteinExistence type="predicted"/>
<evidence type="ECO:0000313" key="2">
    <source>
        <dbReference type="EMBL" id="KAF0753196.1"/>
    </source>
</evidence>
<reference evidence="2 3" key="1">
    <citation type="submission" date="2019-08" db="EMBL/GenBank/DDBJ databases">
        <title>Whole genome of Aphis craccivora.</title>
        <authorList>
            <person name="Voronova N.V."/>
            <person name="Shulinski R.S."/>
            <person name="Bandarenka Y.V."/>
            <person name="Zhorov D.G."/>
            <person name="Warner D."/>
        </authorList>
    </citation>
    <scope>NUCLEOTIDE SEQUENCE [LARGE SCALE GENOMIC DNA]</scope>
    <source>
        <strain evidence="2">180601</strain>
        <tissue evidence="2">Whole Body</tissue>
    </source>
</reference>
<dbReference type="Proteomes" id="UP000478052">
    <property type="component" value="Unassembled WGS sequence"/>
</dbReference>
<keyword evidence="1" id="KW-0732">Signal</keyword>
<gene>
    <name evidence="2" type="ORF">FWK35_00028972</name>
</gene>
<dbReference type="OrthoDB" id="6611940at2759"/>
<protein>
    <submittedName>
        <fullName evidence="2">Uncharacterized protein</fullName>
    </submittedName>
</protein>
<accession>A0A6G0YCA0</accession>
<name>A0A6G0YCA0_APHCR</name>
<evidence type="ECO:0000313" key="3">
    <source>
        <dbReference type="Proteomes" id="UP000478052"/>
    </source>
</evidence>
<evidence type="ECO:0000256" key="1">
    <source>
        <dbReference type="ARBA" id="ARBA00022729"/>
    </source>
</evidence>
<keyword evidence="3" id="KW-1185">Reference proteome</keyword>
<dbReference type="EMBL" id="VUJU01004809">
    <property type="protein sequence ID" value="KAF0753196.1"/>
    <property type="molecule type" value="Genomic_DNA"/>
</dbReference>